<evidence type="ECO:0000256" key="11">
    <source>
        <dbReference type="ARBA" id="ARBA00049244"/>
    </source>
</evidence>
<dbReference type="EMBL" id="BNJR01000004">
    <property type="protein sequence ID" value="GHP12742.1"/>
    <property type="molecule type" value="Genomic_DNA"/>
</dbReference>
<dbReference type="EC" id="2.7.7.7" evidence="3"/>
<dbReference type="Pfam" id="PF17657">
    <property type="entry name" value="DNA_pol3_finger"/>
    <property type="match status" value="1"/>
</dbReference>
<evidence type="ECO:0000256" key="1">
    <source>
        <dbReference type="ARBA" id="ARBA00004496"/>
    </source>
</evidence>
<proteinExistence type="inferred from homology"/>
<dbReference type="Gene3D" id="1.10.10.1600">
    <property type="entry name" value="Bacterial DNA polymerase III alpha subunit, thumb domain"/>
    <property type="match status" value="1"/>
</dbReference>
<accession>A0ABQ3VV19</accession>
<dbReference type="NCBIfam" id="TIGR00594">
    <property type="entry name" value="polc"/>
    <property type="match status" value="1"/>
</dbReference>
<evidence type="ECO:0000256" key="3">
    <source>
        <dbReference type="ARBA" id="ARBA00012417"/>
    </source>
</evidence>
<dbReference type="Pfam" id="PF14579">
    <property type="entry name" value="HHH_6"/>
    <property type="match status" value="1"/>
</dbReference>
<dbReference type="Pfam" id="PF01336">
    <property type="entry name" value="tRNA_anti-codon"/>
    <property type="match status" value="1"/>
</dbReference>
<comment type="caution">
    <text evidence="13">The sequence shown here is derived from an EMBL/GenBank/DDBJ whole genome shotgun (WGS) entry which is preliminary data.</text>
</comment>
<comment type="function">
    <text evidence="9">DNA polymerase III is a complex, multichain enzyme responsible for most of the replicative synthesis in bacteria. This DNA polymerase also exhibits 3' to 5' exonuclease activity. The alpha chain is the DNA polymerase.</text>
</comment>
<dbReference type="InterPro" id="IPR004365">
    <property type="entry name" value="NA-bd_OB_tRNA"/>
</dbReference>
<evidence type="ECO:0000256" key="6">
    <source>
        <dbReference type="ARBA" id="ARBA00022695"/>
    </source>
</evidence>
<dbReference type="Pfam" id="PF07733">
    <property type="entry name" value="DNA_pol3_alpha"/>
    <property type="match status" value="1"/>
</dbReference>
<keyword evidence="7" id="KW-0235">DNA replication</keyword>
<dbReference type="RefSeq" id="WP_203628808.1">
    <property type="nucleotide sequence ID" value="NZ_BNJR01000004.1"/>
</dbReference>
<evidence type="ECO:0000256" key="8">
    <source>
        <dbReference type="ARBA" id="ARBA00022932"/>
    </source>
</evidence>
<dbReference type="InterPro" id="IPR029460">
    <property type="entry name" value="DNAPol_HHH"/>
</dbReference>
<feature type="domain" description="Polymerase/histidinol phosphatase N-terminal" evidence="12">
    <location>
        <begin position="4"/>
        <end position="71"/>
    </location>
</feature>
<comment type="similarity">
    <text evidence="2">Belongs to the DNA polymerase type-C family. DnaE subfamily.</text>
</comment>
<dbReference type="CDD" id="cd07431">
    <property type="entry name" value="PHP_PolIIIA"/>
    <property type="match status" value="1"/>
</dbReference>
<evidence type="ECO:0000256" key="10">
    <source>
        <dbReference type="ARBA" id="ARBA00026073"/>
    </source>
</evidence>
<dbReference type="Proteomes" id="UP000604765">
    <property type="component" value="Unassembled WGS sequence"/>
</dbReference>
<dbReference type="PANTHER" id="PTHR32294">
    <property type="entry name" value="DNA POLYMERASE III SUBUNIT ALPHA"/>
    <property type="match status" value="1"/>
</dbReference>
<evidence type="ECO:0000256" key="5">
    <source>
        <dbReference type="ARBA" id="ARBA00022679"/>
    </source>
</evidence>
<dbReference type="PANTHER" id="PTHR32294:SF0">
    <property type="entry name" value="DNA POLYMERASE III SUBUNIT ALPHA"/>
    <property type="match status" value="1"/>
</dbReference>
<comment type="subcellular location">
    <subcellularLocation>
        <location evidence="1">Cytoplasm</location>
    </subcellularLocation>
</comment>
<comment type="subunit">
    <text evidence="10">DNA polymerase III contains a core (composed of alpha, epsilon and theta chains) that associates with a tau subunit. This core dimerizes to form the POLIII' complex. PolIII' associates with the gamma complex (composed of gamma, delta, delta', psi and chi chains) and with the beta chain to form the complete DNA polymerase III complex.</text>
</comment>
<evidence type="ECO:0000256" key="7">
    <source>
        <dbReference type="ARBA" id="ARBA00022705"/>
    </source>
</evidence>
<name>A0ABQ3VV19_9LACO</name>
<keyword evidence="8 13" id="KW-0239">DNA-directed DNA polymerase</keyword>
<protein>
    <recommendedName>
        <fullName evidence="4">DNA polymerase III subunit alpha</fullName>
        <ecNumber evidence="3">2.7.7.7</ecNumber>
    </recommendedName>
</protein>
<dbReference type="Gene3D" id="3.20.20.140">
    <property type="entry name" value="Metal-dependent hydrolases"/>
    <property type="match status" value="1"/>
</dbReference>
<dbReference type="InterPro" id="IPR011708">
    <property type="entry name" value="DNA_pol3_alpha_NTPase_dom"/>
</dbReference>
<dbReference type="InterPro" id="IPR004013">
    <property type="entry name" value="PHP_dom"/>
</dbReference>
<evidence type="ECO:0000256" key="2">
    <source>
        <dbReference type="ARBA" id="ARBA00009496"/>
    </source>
</evidence>
<evidence type="ECO:0000313" key="14">
    <source>
        <dbReference type="Proteomes" id="UP000604765"/>
    </source>
</evidence>
<dbReference type="Pfam" id="PF02811">
    <property type="entry name" value="PHP"/>
    <property type="match status" value="1"/>
</dbReference>
<dbReference type="InterPro" id="IPR040982">
    <property type="entry name" value="DNA_pol3_finger"/>
</dbReference>
<evidence type="ECO:0000256" key="4">
    <source>
        <dbReference type="ARBA" id="ARBA00019114"/>
    </source>
</evidence>
<dbReference type="SMART" id="SM00481">
    <property type="entry name" value="POLIIIAc"/>
    <property type="match status" value="1"/>
</dbReference>
<dbReference type="GO" id="GO:0003887">
    <property type="term" value="F:DNA-directed DNA polymerase activity"/>
    <property type="evidence" value="ECO:0007669"/>
    <property type="project" value="UniProtKB-KW"/>
</dbReference>
<keyword evidence="6" id="KW-0548">Nucleotidyltransferase</keyword>
<gene>
    <name evidence="13" type="primary">dnaE</name>
    <name evidence="13" type="ORF">YK48G_01670</name>
</gene>
<comment type="catalytic activity">
    <reaction evidence="11">
        <text>DNA(n) + a 2'-deoxyribonucleoside 5'-triphosphate = DNA(n+1) + diphosphate</text>
        <dbReference type="Rhea" id="RHEA:22508"/>
        <dbReference type="Rhea" id="RHEA-COMP:17339"/>
        <dbReference type="Rhea" id="RHEA-COMP:17340"/>
        <dbReference type="ChEBI" id="CHEBI:33019"/>
        <dbReference type="ChEBI" id="CHEBI:61560"/>
        <dbReference type="ChEBI" id="CHEBI:173112"/>
        <dbReference type="EC" id="2.7.7.7"/>
    </reaction>
</comment>
<dbReference type="InterPro" id="IPR003141">
    <property type="entry name" value="Pol/His_phosphatase_N"/>
</dbReference>
<evidence type="ECO:0000256" key="9">
    <source>
        <dbReference type="ARBA" id="ARBA00025611"/>
    </source>
</evidence>
<dbReference type="InterPro" id="IPR004805">
    <property type="entry name" value="DnaE2/DnaE/PolC"/>
</dbReference>
<sequence length="1115" mass="124430">MSYVPLQIISSYSLLQSPIRISDLIAKAKQRGYQALALTDVNVMYGAVAFYDACLQANLKPIIGLTLKVPGIVLADRQYPLVLIAKDQVGYANLMQISTLKMTKDDLELADLKGFLNHLFIILPPLAEVNDLLLQGRQTDIAQLMTAIRQLKVDEDALNLGVDYHSTDNVIDMLSKLAADNQVDLVADSPVDYLDATDYFPMQVLKAIAAGTKIENVAQLAKQVGPYWLRPAAEMAGEYRNSHLQAALDQTNVIAEKCHVEIKKQQPKLPAFATPDGSDSGTFLRHLCEQGLKSRLKQNGIDDAKAYEARLDRELSVIHSMGFDNYFLIVWDVINFAHQTNIVTGPGRGSAAGSLVAYVLFITDVDPIKYDLLFERFLNPERVQMPDIDLDIPDNKRDEVIQYVHQKYGHERVAQIITFGTLAAKQSIRDVGRVFGLTTAQQDQWSKAIPNAFHVSLSDAYANSQKLKNLVADSPLNQALFETAAALEGLPRHYSTHAAGLVLSDNSLVKLVPLQDGNDGLLMTQYSKDYVESVGLLKMDFLGLRNLSILADALEEIRRATGQVIDISTIPLNDPKTIHLFAKGETTGVFQFESTGIRNVLRRLKPERFEDVALVNALYRPGPMQNIDEVVARKNAHEKLTYPDDSLEEILKPTYGVIVYQEQVMLVASKLAGFSLGQADILRRAMSKKKLAVMEQMKSLFLAGAKKRGHSEAVANKVFDYIEKFANYGFNKSHAVAYSKMAYELAYLKVYYPGEFHVALLNSVQSNPVKIKEYLLDAKAMNVAVIGPAINQSLAGFSYQDNQIIFGLDAIKGLRHDMVADLLADRKQNGPYRTFSEFLTRLASKYRKTPLIEALIYAGALDTFSFNRAELIAATPEFISSVELSGHSMSLFKALEPKMPHKEELPLMTRLDKENEYLGAYLSGHPTERFSRLAKQLDAKATNELTVGMNHVFVILYVTKVKVIRTKTGKQMAFVDGSDQVGETSVTVFPNIFSRNQSWLHKDMVILVQGNVEKTTDIQIVANQIEPADNAMRKLGAAQSQSKWFLRIDASHNKNAIFQSLAQLAKEVHGNVPVVVYEAETKRTWRLDQKFNLKSGRQIEERLITIFGPQNVVYQ</sequence>
<reference evidence="13 14" key="1">
    <citation type="journal article" date="2021" name="Int. J. Syst. Evol. Microbiol.">
        <title>Lentilactobacillus fungorum sp. nov., isolated from spent mushroom substrates.</title>
        <authorList>
            <person name="Tohno M."/>
            <person name="Tanizawa Y."/>
            <person name="Kojima Y."/>
            <person name="Sakamoto M."/>
            <person name="Ohkuma M."/>
            <person name="Kobayashi H."/>
        </authorList>
    </citation>
    <scope>NUCLEOTIDE SEQUENCE [LARGE SCALE GENOMIC DNA]</scope>
    <source>
        <strain evidence="13 14">YK48G</strain>
    </source>
</reference>
<evidence type="ECO:0000313" key="13">
    <source>
        <dbReference type="EMBL" id="GHP12742.1"/>
    </source>
</evidence>
<dbReference type="InterPro" id="IPR041931">
    <property type="entry name" value="DNA_pol3_alpha_thumb_dom"/>
</dbReference>
<keyword evidence="5" id="KW-0808">Transferase</keyword>
<dbReference type="NCBIfam" id="NF004226">
    <property type="entry name" value="PRK05673.1"/>
    <property type="match status" value="1"/>
</dbReference>
<dbReference type="Gene3D" id="1.10.150.870">
    <property type="match status" value="1"/>
</dbReference>
<dbReference type="CDD" id="cd04485">
    <property type="entry name" value="DnaE_OBF"/>
    <property type="match status" value="1"/>
</dbReference>
<organism evidence="13 14">
    <name type="scientific">Lentilactobacillus fungorum</name>
    <dbReference type="NCBI Taxonomy" id="2201250"/>
    <lineage>
        <taxon>Bacteria</taxon>
        <taxon>Bacillati</taxon>
        <taxon>Bacillota</taxon>
        <taxon>Bacilli</taxon>
        <taxon>Lactobacillales</taxon>
        <taxon>Lactobacillaceae</taxon>
        <taxon>Lentilactobacillus</taxon>
    </lineage>
</organism>
<keyword evidence="14" id="KW-1185">Reference proteome</keyword>
<evidence type="ECO:0000259" key="12">
    <source>
        <dbReference type="SMART" id="SM00481"/>
    </source>
</evidence>